<dbReference type="eggNOG" id="ENOG502TJA5">
    <property type="taxonomic scope" value="Eukaryota"/>
</dbReference>
<evidence type="ECO:0000256" key="1">
    <source>
        <dbReference type="SAM" id="Phobius"/>
    </source>
</evidence>
<dbReference type="RefSeq" id="XP_003109285.2">
    <property type="nucleotide sequence ID" value="XM_003109237.2"/>
</dbReference>
<keyword evidence="3" id="KW-1185">Reference proteome</keyword>
<organism evidence="3">
    <name type="scientific">Caenorhabditis remanei</name>
    <name type="common">Caenorhabditis vulgaris</name>
    <dbReference type="NCBI Taxonomy" id="31234"/>
    <lineage>
        <taxon>Eukaryota</taxon>
        <taxon>Metazoa</taxon>
        <taxon>Ecdysozoa</taxon>
        <taxon>Nematoda</taxon>
        <taxon>Chromadorea</taxon>
        <taxon>Rhabditida</taxon>
        <taxon>Rhabditina</taxon>
        <taxon>Rhabditomorpha</taxon>
        <taxon>Rhabditoidea</taxon>
        <taxon>Rhabditidae</taxon>
        <taxon>Peloderinae</taxon>
        <taxon>Caenorhabditis</taxon>
    </lineage>
</organism>
<keyword evidence="1" id="KW-1133">Transmembrane helix</keyword>
<feature type="transmembrane region" description="Helical" evidence="1">
    <location>
        <begin position="78"/>
        <end position="99"/>
    </location>
</feature>
<name>E3M3N8_CAERE</name>
<dbReference type="GeneID" id="9821215"/>
<sequence>MVVSTVFSPVLSSNTTVQLKHRKTSSMTTLNEDLMNTAFYEPEYDFEAEILPSKSTTEKKSSDECEEWFGQLKKEHPLMIRSLPIAVELFSILFITLVLNKSGISNSVDKIVAHLYYFLICFMF</sequence>
<dbReference type="AlphaFoldDB" id="E3M3N8"/>
<dbReference type="CTD" id="9821215"/>
<dbReference type="OrthoDB" id="5864464at2759"/>
<keyword evidence="1" id="KW-0812">Transmembrane</keyword>
<dbReference type="Proteomes" id="UP000008281">
    <property type="component" value="Unassembled WGS sequence"/>
</dbReference>
<proteinExistence type="predicted"/>
<accession>E3M3N8</accession>
<gene>
    <name evidence="2" type="ORF">CRE_08145</name>
</gene>
<reference evidence="2" key="1">
    <citation type="submission" date="2007-07" db="EMBL/GenBank/DDBJ databases">
        <title>PCAP assembly of the Caenorhabditis remanei genome.</title>
        <authorList>
            <consortium name="The Caenorhabditis remanei Sequencing Consortium"/>
            <person name="Wilson R.K."/>
        </authorList>
    </citation>
    <scope>NUCLEOTIDE SEQUENCE [LARGE SCALE GENOMIC DNA]</scope>
    <source>
        <strain evidence="2">PB4641</strain>
    </source>
</reference>
<dbReference type="FunCoup" id="E3M3N8">
    <property type="interactions" value="158"/>
</dbReference>
<evidence type="ECO:0000313" key="3">
    <source>
        <dbReference type="Proteomes" id="UP000008281"/>
    </source>
</evidence>
<dbReference type="InParanoid" id="E3M3N8"/>
<dbReference type="EMBL" id="DS268423">
    <property type="protein sequence ID" value="EFO90650.1"/>
    <property type="molecule type" value="Genomic_DNA"/>
</dbReference>
<dbReference type="OMA" id="KEDPMNT"/>
<evidence type="ECO:0000313" key="2">
    <source>
        <dbReference type="EMBL" id="EFO90650.1"/>
    </source>
</evidence>
<dbReference type="KEGG" id="crq:GCK72_000520"/>
<protein>
    <submittedName>
        <fullName evidence="2">Uncharacterized protein</fullName>
    </submittedName>
</protein>
<dbReference type="HOGENOM" id="CLU_163571_0_0_1"/>
<keyword evidence="1" id="KW-0472">Membrane</keyword>